<sequence length="68" mass="7958">MKRRRPTRTHRDDEGEPHMDQYATKYEDADQRLLRRLKRNTEGAAIMVANVGALQQPLTCLIRLKNPL</sequence>
<dbReference type="AlphaFoldDB" id="A0A1I7SNB4"/>
<dbReference type="WBParaSite" id="BXY_1455200.1">
    <property type="protein sequence ID" value="BXY_1455200.1"/>
    <property type="gene ID" value="BXY_1455200"/>
</dbReference>
<proteinExistence type="predicted"/>
<organism evidence="2 3">
    <name type="scientific">Bursaphelenchus xylophilus</name>
    <name type="common">Pinewood nematode worm</name>
    <name type="synonym">Aphelenchoides xylophilus</name>
    <dbReference type="NCBI Taxonomy" id="6326"/>
    <lineage>
        <taxon>Eukaryota</taxon>
        <taxon>Metazoa</taxon>
        <taxon>Ecdysozoa</taxon>
        <taxon>Nematoda</taxon>
        <taxon>Chromadorea</taxon>
        <taxon>Rhabditida</taxon>
        <taxon>Tylenchina</taxon>
        <taxon>Tylenchomorpha</taxon>
        <taxon>Aphelenchoidea</taxon>
        <taxon>Aphelenchoididae</taxon>
        <taxon>Bursaphelenchus</taxon>
    </lineage>
</organism>
<feature type="compositionally biased region" description="Basic and acidic residues" evidence="1">
    <location>
        <begin position="9"/>
        <end position="22"/>
    </location>
</feature>
<protein>
    <submittedName>
        <fullName evidence="3">Band_3_cyto domain-containing protein</fullName>
    </submittedName>
</protein>
<reference evidence="3" key="1">
    <citation type="submission" date="2016-11" db="UniProtKB">
        <authorList>
            <consortium name="WormBaseParasite"/>
        </authorList>
    </citation>
    <scope>IDENTIFICATION</scope>
</reference>
<evidence type="ECO:0000256" key="1">
    <source>
        <dbReference type="SAM" id="MobiDB-lite"/>
    </source>
</evidence>
<name>A0A1I7SNB4_BURXY</name>
<dbReference type="Gene3D" id="3.40.930.10">
    <property type="entry name" value="Mannitol-specific EII, Chain A"/>
    <property type="match status" value="1"/>
</dbReference>
<dbReference type="InterPro" id="IPR016152">
    <property type="entry name" value="PTrfase/Anion_transptr"/>
</dbReference>
<evidence type="ECO:0000313" key="2">
    <source>
        <dbReference type="Proteomes" id="UP000095284"/>
    </source>
</evidence>
<feature type="region of interest" description="Disordered" evidence="1">
    <location>
        <begin position="1"/>
        <end position="22"/>
    </location>
</feature>
<accession>A0A1I7SNB4</accession>
<dbReference type="Proteomes" id="UP000095284">
    <property type="component" value="Unplaced"/>
</dbReference>
<evidence type="ECO:0000313" key="3">
    <source>
        <dbReference type="WBParaSite" id="BXY_1455200.1"/>
    </source>
</evidence>
<dbReference type="SUPFAM" id="SSF55804">
    <property type="entry name" value="Phoshotransferase/anion transport protein"/>
    <property type="match status" value="1"/>
</dbReference>